<dbReference type="PRINTS" id="PR00035">
    <property type="entry name" value="HTHGNTR"/>
</dbReference>
<dbReference type="CDD" id="cd07377">
    <property type="entry name" value="WHTH_GntR"/>
    <property type="match status" value="1"/>
</dbReference>
<dbReference type="AlphaFoldDB" id="A0A917C299"/>
<dbReference type="Pfam" id="PF00155">
    <property type="entry name" value="Aminotran_1_2"/>
    <property type="match status" value="1"/>
</dbReference>
<dbReference type="RefSeq" id="WP_189022896.1">
    <property type="nucleotide sequence ID" value="NZ_BMKR01000004.1"/>
</dbReference>
<dbReference type="InterPro" id="IPR051446">
    <property type="entry name" value="HTH_trans_reg/aminotransferase"/>
</dbReference>
<dbReference type="InterPro" id="IPR036390">
    <property type="entry name" value="WH_DNA-bd_sf"/>
</dbReference>
<evidence type="ECO:0000256" key="4">
    <source>
        <dbReference type="ARBA" id="ARBA00022898"/>
    </source>
</evidence>
<dbReference type="GO" id="GO:0003700">
    <property type="term" value="F:DNA-binding transcription factor activity"/>
    <property type="evidence" value="ECO:0007669"/>
    <property type="project" value="InterPro"/>
</dbReference>
<comment type="cofactor">
    <cofactor evidence="1">
        <name>pyridoxal 5'-phosphate</name>
        <dbReference type="ChEBI" id="CHEBI:597326"/>
    </cofactor>
</comment>
<dbReference type="InterPro" id="IPR015421">
    <property type="entry name" value="PyrdxlP-dep_Trfase_major"/>
</dbReference>
<sequence length="506" mass="55530">MKHELLVNLDRVRNIPLSRQIYEQIREQIHSGALGGGDGIPPSRVLSEQLSVSRSVVLEAYDLLQAEGYLVTKPGAGTFVASLPMNNHNRTEISNASASTGTRPVFPVQGPQFAGPFMAVETGGNHVSCDFRHGVPAWDAFPMDRWQKALQHACRQASPDTLGYGRVEGSLALRQEIARLIRSTRSVPVQPEQIVITAGATQALHILSRLCLAGGGKVIMEDPAHPVVREMFQFSGGEVVPVRVDEEGIKVDEIGESLKLADSRGAQKTAKLVYVTPSHQFPLGVTLSLRRRMELLEWAKTQDAYIIEDDYDSEYRYNGPKISALAGLNSGGRVIYVGSFSKVMFPALRIGYVILPPSLLQGFLAVKWITDRLSPTLDQEALAEFIRSGQYARHVAQMGKLYAARRACLVTCLIGAFGERLKYYGDEAGLHLLVELDSSADEELLAETALKYGTRIYPASAYFISHKPAGPVFLLGYSNLGENQIRRGVESMAKAEAEIRLLVPNE</sequence>
<evidence type="ECO:0000256" key="5">
    <source>
        <dbReference type="ARBA" id="ARBA00023015"/>
    </source>
</evidence>
<dbReference type="EMBL" id="BMKR01000004">
    <property type="protein sequence ID" value="GGF68488.1"/>
    <property type="molecule type" value="Genomic_DNA"/>
</dbReference>
<accession>A0A917C299</accession>
<comment type="similarity">
    <text evidence="2">In the C-terminal section; belongs to the class-I pyridoxal-phosphate-dependent aminotransferase family.</text>
</comment>
<keyword evidence="3" id="KW-0032">Aminotransferase</keyword>
<dbReference type="GO" id="GO:0030170">
    <property type="term" value="F:pyridoxal phosphate binding"/>
    <property type="evidence" value="ECO:0007669"/>
    <property type="project" value="InterPro"/>
</dbReference>
<keyword evidence="5" id="KW-0805">Transcription regulation</keyword>
<dbReference type="GO" id="GO:0003677">
    <property type="term" value="F:DNA binding"/>
    <property type="evidence" value="ECO:0007669"/>
    <property type="project" value="UniProtKB-KW"/>
</dbReference>
<protein>
    <submittedName>
        <fullName evidence="9">GntR family transcriptional regulator</fullName>
    </submittedName>
</protein>
<dbReference type="CDD" id="cd00609">
    <property type="entry name" value="AAT_like"/>
    <property type="match status" value="1"/>
</dbReference>
<comment type="caution">
    <text evidence="9">The sequence shown here is derived from an EMBL/GenBank/DDBJ whole genome shotgun (WGS) entry which is preliminary data.</text>
</comment>
<dbReference type="InterPro" id="IPR004839">
    <property type="entry name" value="Aminotransferase_I/II_large"/>
</dbReference>
<evidence type="ECO:0000256" key="1">
    <source>
        <dbReference type="ARBA" id="ARBA00001933"/>
    </source>
</evidence>
<dbReference type="SUPFAM" id="SSF53383">
    <property type="entry name" value="PLP-dependent transferases"/>
    <property type="match status" value="1"/>
</dbReference>
<organism evidence="9 10">
    <name type="scientific">Paenibacillus albidus</name>
    <dbReference type="NCBI Taxonomy" id="2041023"/>
    <lineage>
        <taxon>Bacteria</taxon>
        <taxon>Bacillati</taxon>
        <taxon>Bacillota</taxon>
        <taxon>Bacilli</taxon>
        <taxon>Bacillales</taxon>
        <taxon>Paenibacillaceae</taxon>
        <taxon>Paenibacillus</taxon>
    </lineage>
</organism>
<dbReference type="PANTHER" id="PTHR46577">
    <property type="entry name" value="HTH-TYPE TRANSCRIPTIONAL REGULATORY PROTEIN GABR"/>
    <property type="match status" value="1"/>
</dbReference>
<dbReference type="SUPFAM" id="SSF46785">
    <property type="entry name" value="Winged helix' DNA-binding domain"/>
    <property type="match status" value="1"/>
</dbReference>
<dbReference type="Gene3D" id="3.40.640.10">
    <property type="entry name" value="Type I PLP-dependent aspartate aminotransferase-like (Major domain)"/>
    <property type="match status" value="1"/>
</dbReference>
<dbReference type="InterPro" id="IPR015424">
    <property type="entry name" value="PyrdxlP-dep_Trfase"/>
</dbReference>
<dbReference type="Proteomes" id="UP000637643">
    <property type="component" value="Unassembled WGS sequence"/>
</dbReference>
<dbReference type="PANTHER" id="PTHR46577:SF1">
    <property type="entry name" value="HTH-TYPE TRANSCRIPTIONAL REGULATORY PROTEIN GABR"/>
    <property type="match status" value="1"/>
</dbReference>
<keyword evidence="3" id="KW-0808">Transferase</keyword>
<reference evidence="9" key="1">
    <citation type="journal article" date="2014" name="Int. J. Syst. Evol. Microbiol.">
        <title>Complete genome sequence of Corynebacterium casei LMG S-19264T (=DSM 44701T), isolated from a smear-ripened cheese.</title>
        <authorList>
            <consortium name="US DOE Joint Genome Institute (JGI-PGF)"/>
            <person name="Walter F."/>
            <person name="Albersmeier A."/>
            <person name="Kalinowski J."/>
            <person name="Ruckert C."/>
        </authorList>
    </citation>
    <scope>NUCLEOTIDE SEQUENCE</scope>
    <source>
        <strain evidence="9">CGMCC 1.16134</strain>
    </source>
</reference>
<evidence type="ECO:0000256" key="6">
    <source>
        <dbReference type="ARBA" id="ARBA00023125"/>
    </source>
</evidence>
<keyword evidence="6" id="KW-0238">DNA-binding</keyword>
<dbReference type="Pfam" id="PF00392">
    <property type="entry name" value="GntR"/>
    <property type="match status" value="1"/>
</dbReference>
<dbReference type="InterPro" id="IPR000524">
    <property type="entry name" value="Tscrpt_reg_HTH_GntR"/>
</dbReference>
<evidence type="ECO:0000256" key="7">
    <source>
        <dbReference type="ARBA" id="ARBA00023163"/>
    </source>
</evidence>
<proteinExistence type="inferred from homology"/>
<dbReference type="SMART" id="SM00345">
    <property type="entry name" value="HTH_GNTR"/>
    <property type="match status" value="1"/>
</dbReference>
<evidence type="ECO:0000259" key="8">
    <source>
        <dbReference type="PROSITE" id="PS50949"/>
    </source>
</evidence>
<gene>
    <name evidence="9" type="ORF">GCM10010912_11900</name>
</gene>
<evidence type="ECO:0000313" key="9">
    <source>
        <dbReference type="EMBL" id="GGF68488.1"/>
    </source>
</evidence>
<feature type="domain" description="HTH gntR-type" evidence="8">
    <location>
        <begin position="15"/>
        <end position="83"/>
    </location>
</feature>
<name>A0A917C299_9BACL</name>
<keyword evidence="4" id="KW-0663">Pyridoxal phosphate</keyword>
<evidence type="ECO:0000313" key="10">
    <source>
        <dbReference type="Proteomes" id="UP000637643"/>
    </source>
</evidence>
<evidence type="ECO:0000256" key="3">
    <source>
        <dbReference type="ARBA" id="ARBA00022576"/>
    </source>
</evidence>
<keyword evidence="7" id="KW-0804">Transcription</keyword>
<dbReference type="InterPro" id="IPR036388">
    <property type="entry name" value="WH-like_DNA-bd_sf"/>
</dbReference>
<dbReference type="Gene3D" id="1.10.10.10">
    <property type="entry name" value="Winged helix-like DNA-binding domain superfamily/Winged helix DNA-binding domain"/>
    <property type="match status" value="1"/>
</dbReference>
<evidence type="ECO:0000256" key="2">
    <source>
        <dbReference type="ARBA" id="ARBA00005384"/>
    </source>
</evidence>
<reference evidence="9" key="2">
    <citation type="submission" date="2020-09" db="EMBL/GenBank/DDBJ databases">
        <authorList>
            <person name="Sun Q."/>
            <person name="Zhou Y."/>
        </authorList>
    </citation>
    <scope>NUCLEOTIDE SEQUENCE</scope>
    <source>
        <strain evidence="9">CGMCC 1.16134</strain>
    </source>
</reference>
<keyword evidence="10" id="KW-1185">Reference proteome</keyword>
<dbReference type="PROSITE" id="PS50949">
    <property type="entry name" value="HTH_GNTR"/>
    <property type="match status" value="1"/>
</dbReference>
<dbReference type="GO" id="GO:0008483">
    <property type="term" value="F:transaminase activity"/>
    <property type="evidence" value="ECO:0007669"/>
    <property type="project" value="UniProtKB-KW"/>
</dbReference>